<accession>A0A8J5LAS9</accession>
<keyword evidence="3" id="KW-1185">Reference proteome</keyword>
<proteinExistence type="predicted"/>
<protein>
    <recommendedName>
        <fullName evidence="1">F-box domain-containing protein</fullName>
    </recommendedName>
</protein>
<organism evidence="2 3">
    <name type="scientific">Zingiber officinale</name>
    <name type="common">Ginger</name>
    <name type="synonym">Amomum zingiber</name>
    <dbReference type="NCBI Taxonomy" id="94328"/>
    <lineage>
        <taxon>Eukaryota</taxon>
        <taxon>Viridiplantae</taxon>
        <taxon>Streptophyta</taxon>
        <taxon>Embryophyta</taxon>
        <taxon>Tracheophyta</taxon>
        <taxon>Spermatophyta</taxon>
        <taxon>Magnoliopsida</taxon>
        <taxon>Liliopsida</taxon>
        <taxon>Zingiberales</taxon>
        <taxon>Zingiberaceae</taxon>
        <taxon>Zingiber</taxon>
    </lineage>
</organism>
<dbReference type="OrthoDB" id="63379at2759"/>
<evidence type="ECO:0000259" key="1">
    <source>
        <dbReference type="Pfam" id="PF12937"/>
    </source>
</evidence>
<name>A0A8J5LAS9_ZINOF</name>
<dbReference type="AlphaFoldDB" id="A0A8J5LAS9"/>
<dbReference type="InterPro" id="IPR055336">
    <property type="entry name" value="At4g00755-like"/>
</dbReference>
<dbReference type="Proteomes" id="UP000734854">
    <property type="component" value="Unassembled WGS sequence"/>
</dbReference>
<dbReference type="PANTHER" id="PTHR39741">
    <property type="entry name" value="F-BOX DOMAIN CONTAINING PROTEIN, EXPRESSED"/>
    <property type="match status" value="1"/>
</dbReference>
<gene>
    <name evidence="2" type="ORF">ZIOFF_032422</name>
</gene>
<evidence type="ECO:0000313" key="3">
    <source>
        <dbReference type="Proteomes" id="UP000734854"/>
    </source>
</evidence>
<comment type="caution">
    <text evidence="2">The sequence shown here is derived from an EMBL/GenBank/DDBJ whole genome shotgun (WGS) entry which is preliminary data.</text>
</comment>
<dbReference type="Pfam" id="PF12937">
    <property type="entry name" value="F-box-like"/>
    <property type="match status" value="1"/>
</dbReference>
<sequence>MENRWDFLQWLGPDASTSVFTRLDEPADLVRASAVSRSWRRFVVEHGLSRSLCTRKFPEVLNFSNVINESNADVECSSSYDWTSLEKRHILYSLLCHLISSPEGKTDCIDLGIFASSTDDEPFESIQNTLVANEIVGGLPSYWSSGGQNDTAVPETLTYSLISDFCVVDEIKIQPFKAFFQDGHPIYSSKFVRFRFGSRSRKAISAYTNKSLQLDHSEKYNWTYVSPKFAMIQENVLQSFKLPHPVICIGGILQIELMERVQRQAADGLFYICVCHVEAIGRSLSPPFQVINLLTPGSMTLWYLRRSCV</sequence>
<dbReference type="PANTHER" id="PTHR39741:SF2">
    <property type="entry name" value="F-BOX DOMAIN-CONTAINING PROTEIN"/>
    <property type="match status" value="1"/>
</dbReference>
<evidence type="ECO:0000313" key="2">
    <source>
        <dbReference type="EMBL" id="KAG6507082.1"/>
    </source>
</evidence>
<dbReference type="InterPro" id="IPR001810">
    <property type="entry name" value="F-box_dom"/>
</dbReference>
<reference evidence="2 3" key="1">
    <citation type="submission" date="2020-08" db="EMBL/GenBank/DDBJ databases">
        <title>Plant Genome Project.</title>
        <authorList>
            <person name="Zhang R.-G."/>
        </authorList>
    </citation>
    <scope>NUCLEOTIDE SEQUENCE [LARGE SCALE GENOMIC DNA]</scope>
    <source>
        <tissue evidence="2">Rhizome</tissue>
    </source>
</reference>
<feature type="domain" description="F-box" evidence="1">
    <location>
        <begin position="18"/>
        <end position="54"/>
    </location>
</feature>
<dbReference type="EMBL" id="JACMSC010000009">
    <property type="protein sequence ID" value="KAG6507082.1"/>
    <property type="molecule type" value="Genomic_DNA"/>
</dbReference>